<evidence type="ECO:0000313" key="6">
    <source>
        <dbReference type="EMBL" id="KAK8568138.1"/>
    </source>
</evidence>
<proteinExistence type="inferred from homology"/>
<dbReference type="InterPro" id="IPR027443">
    <property type="entry name" value="IPNS-like_sf"/>
</dbReference>
<accession>A0ABR2EZM5</accession>
<dbReference type="InterPro" id="IPR044861">
    <property type="entry name" value="IPNS-like_FE2OG_OXY"/>
</dbReference>
<comment type="caution">
    <text evidence="6">The sequence shown here is derived from an EMBL/GenBank/DDBJ whole genome shotgun (WGS) entry which is preliminary data.</text>
</comment>
<evidence type="ECO:0000256" key="3">
    <source>
        <dbReference type="ARBA" id="ARBA00023002"/>
    </source>
</evidence>
<reference evidence="6 7" key="1">
    <citation type="journal article" date="2024" name="G3 (Bethesda)">
        <title>Genome assembly of Hibiscus sabdariffa L. provides insights into metabolisms of medicinal natural products.</title>
        <authorList>
            <person name="Kim T."/>
        </authorList>
    </citation>
    <scope>NUCLEOTIDE SEQUENCE [LARGE SCALE GENOMIC DNA]</scope>
    <source>
        <strain evidence="6">TK-2024</strain>
        <tissue evidence="6">Old leaves</tissue>
    </source>
</reference>
<dbReference type="Proteomes" id="UP001472677">
    <property type="component" value="Unassembled WGS sequence"/>
</dbReference>
<dbReference type="SUPFAM" id="SSF51197">
    <property type="entry name" value="Clavaminate synthase-like"/>
    <property type="match status" value="1"/>
</dbReference>
<evidence type="ECO:0000256" key="2">
    <source>
        <dbReference type="ARBA" id="ARBA00022723"/>
    </source>
</evidence>
<protein>
    <recommendedName>
        <fullName evidence="5">Isopenicillin N synthase-like Fe(2+) 2OG dioxygenase domain-containing protein</fullName>
    </recommendedName>
</protein>
<evidence type="ECO:0000259" key="5">
    <source>
        <dbReference type="Pfam" id="PF03171"/>
    </source>
</evidence>
<feature type="domain" description="Isopenicillin N synthase-like Fe(2+) 2OG dioxygenase" evidence="5">
    <location>
        <begin position="25"/>
        <end position="80"/>
    </location>
</feature>
<sequence length="91" mass="9919">MELIALSLGFPAYSFNSFFKDQTSFVKLNHYTPCPAPELAIGVGRHKDAGVLTVLTQFGVGGLEVKRKSGGKWIRVKPAPELTHDVSGNKF</sequence>
<keyword evidence="4" id="KW-0408">Iron</keyword>
<dbReference type="Gene3D" id="2.60.120.330">
    <property type="entry name" value="B-lactam Antibiotic, Isopenicillin N Synthase, Chain"/>
    <property type="match status" value="1"/>
</dbReference>
<dbReference type="PANTHER" id="PTHR10209:SF885">
    <property type="entry name" value="2OG-FE(II) OXYGENASE FAMILY, PUTATIVE (AFU_ORTHOLOGUE AFUA_2G00750)-RELATED"/>
    <property type="match status" value="1"/>
</dbReference>
<name>A0ABR2EZM5_9ROSI</name>
<dbReference type="Pfam" id="PF03171">
    <property type="entry name" value="2OG-FeII_Oxy"/>
    <property type="match status" value="1"/>
</dbReference>
<evidence type="ECO:0000313" key="7">
    <source>
        <dbReference type="Proteomes" id="UP001472677"/>
    </source>
</evidence>
<gene>
    <name evidence="6" type="ORF">V6N12_006699</name>
</gene>
<keyword evidence="2" id="KW-0479">Metal-binding</keyword>
<comment type="similarity">
    <text evidence="1">Belongs to the iron/ascorbate-dependent oxidoreductase family.</text>
</comment>
<dbReference type="PANTHER" id="PTHR10209">
    <property type="entry name" value="OXIDOREDUCTASE, 2OG-FE II OXYGENASE FAMILY PROTEIN"/>
    <property type="match status" value="1"/>
</dbReference>
<evidence type="ECO:0000256" key="4">
    <source>
        <dbReference type="ARBA" id="ARBA00023004"/>
    </source>
</evidence>
<organism evidence="6 7">
    <name type="scientific">Hibiscus sabdariffa</name>
    <name type="common">roselle</name>
    <dbReference type="NCBI Taxonomy" id="183260"/>
    <lineage>
        <taxon>Eukaryota</taxon>
        <taxon>Viridiplantae</taxon>
        <taxon>Streptophyta</taxon>
        <taxon>Embryophyta</taxon>
        <taxon>Tracheophyta</taxon>
        <taxon>Spermatophyta</taxon>
        <taxon>Magnoliopsida</taxon>
        <taxon>eudicotyledons</taxon>
        <taxon>Gunneridae</taxon>
        <taxon>Pentapetalae</taxon>
        <taxon>rosids</taxon>
        <taxon>malvids</taxon>
        <taxon>Malvales</taxon>
        <taxon>Malvaceae</taxon>
        <taxon>Malvoideae</taxon>
        <taxon>Hibiscus</taxon>
    </lineage>
</organism>
<evidence type="ECO:0000256" key="1">
    <source>
        <dbReference type="ARBA" id="ARBA00008056"/>
    </source>
</evidence>
<keyword evidence="3" id="KW-0560">Oxidoreductase</keyword>
<keyword evidence="7" id="KW-1185">Reference proteome</keyword>
<dbReference type="EMBL" id="JBBPBM010000009">
    <property type="protein sequence ID" value="KAK8568138.1"/>
    <property type="molecule type" value="Genomic_DNA"/>
</dbReference>